<accession>A0A420WA05</accession>
<evidence type="ECO:0000256" key="5">
    <source>
        <dbReference type="ARBA" id="ARBA00022840"/>
    </source>
</evidence>
<dbReference type="GO" id="GO:0036430">
    <property type="term" value="F:CMP kinase activity"/>
    <property type="evidence" value="ECO:0007669"/>
    <property type="project" value="RHEA"/>
</dbReference>
<dbReference type="PANTHER" id="PTHR21299:SF2">
    <property type="entry name" value="CYTIDYLATE KINASE"/>
    <property type="match status" value="1"/>
</dbReference>
<comment type="catalytic activity">
    <reaction evidence="6 8">
        <text>dCMP + ATP = dCDP + ADP</text>
        <dbReference type="Rhea" id="RHEA:25094"/>
        <dbReference type="ChEBI" id="CHEBI:30616"/>
        <dbReference type="ChEBI" id="CHEBI:57566"/>
        <dbReference type="ChEBI" id="CHEBI:58593"/>
        <dbReference type="ChEBI" id="CHEBI:456216"/>
        <dbReference type="EC" id="2.7.4.25"/>
    </reaction>
</comment>
<evidence type="ECO:0000313" key="11">
    <source>
        <dbReference type="Proteomes" id="UP000280881"/>
    </source>
</evidence>
<comment type="subcellular location">
    <subcellularLocation>
        <location evidence="8">Cytoplasm</location>
    </subcellularLocation>
</comment>
<organism evidence="10 11">
    <name type="scientific">Thermovibrio guaymasensis</name>
    <dbReference type="NCBI Taxonomy" id="240167"/>
    <lineage>
        <taxon>Bacteria</taxon>
        <taxon>Pseudomonadati</taxon>
        <taxon>Aquificota</taxon>
        <taxon>Aquificia</taxon>
        <taxon>Desulfurobacteriales</taxon>
        <taxon>Desulfurobacteriaceae</taxon>
        <taxon>Thermovibrio</taxon>
    </lineage>
</organism>
<evidence type="ECO:0000259" key="9">
    <source>
        <dbReference type="Pfam" id="PF02224"/>
    </source>
</evidence>
<gene>
    <name evidence="8" type="primary">cmk</name>
    <name evidence="10" type="ORF">C7457_1017</name>
</gene>
<name>A0A420WA05_9BACT</name>
<evidence type="ECO:0000256" key="1">
    <source>
        <dbReference type="ARBA" id="ARBA00009427"/>
    </source>
</evidence>
<dbReference type="GO" id="GO:0005524">
    <property type="term" value="F:ATP binding"/>
    <property type="evidence" value="ECO:0007669"/>
    <property type="project" value="UniProtKB-UniRule"/>
</dbReference>
<keyword evidence="2 8" id="KW-0808">Transferase</keyword>
<comment type="catalytic activity">
    <reaction evidence="7 8">
        <text>CMP + ATP = CDP + ADP</text>
        <dbReference type="Rhea" id="RHEA:11600"/>
        <dbReference type="ChEBI" id="CHEBI:30616"/>
        <dbReference type="ChEBI" id="CHEBI:58069"/>
        <dbReference type="ChEBI" id="CHEBI:60377"/>
        <dbReference type="ChEBI" id="CHEBI:456216"/>
        <dbReference type="EC" id="2.7.4.25"/>
    </reaction>
</comment>
<evidence type="ECO:0000256" key="4">
    <source>
        <dbReference type="ARBA" id="ARBA00022777"/>
    </source>
</evidence>
<comment type="caution">
    <text evidence="10">The sequence shown here is derived from an EMBL/GenBank/DDBJ whole genome shotgun (WGS) entry which is preliminary data.</text>
</comment>
<keyword evidence="11" id="KW-1185">Reference proteome</keyword>
<dbReference type="InterPro" id="IPR003136">
    <property type="entry name" value="Cytidylate_kin"/>
</dbReference>
<dbReference type="SUPFAM" id="SSF52540">
    <property type="entry name" value="P-loop containing nucleoside triphosphate hydrolases"/>
    <property type="match status" value="1"/>
</dbReference>
<dbReference type="Pfam" id="PF02224">
    <property type="entry name" value="Cytidylate_kin"/>
    <property type="match status" value="1"/>
</dbReference>
<reference evidence="10 11" key="1">
    <citation type="submission" date="2018-10" db="EMBL/GenBank/DDBJ databases">
        <title>Genomic Encyclopedia of Type Strains, Phase IV (KMG-IV): sequencing the most valuable type-strain genomes for metagenomic binning, comparative biology and taxonomic classification.</title>
        <authorList>
            <person name="Goeker M."/>
        </authorList>
    </citation>
    <scope>NUCLEOTIDE SEQUENCE [LARGE SCALE GENOMIC DNA]</scope>
    <source>
        <strain evidence="10 11">DSM 15521</strain>
    </source>
</reference>
<dbReference type="NCBIfam" id="TIGR00017">
    <property type="entry name" value="cmk"/>
    <property type="match status" value="1"/>
</dbReference>
<proteinExistence type="inferred from homology"/>
<dbReference type="GO" id="GO:0015949">
    <property type="term" value="P:nucleobase-containing small molecule interconversion"/>
    <property type="evidence" value="ECO:0007669"/>
    <property type="project" value="TreeGrafter"/>
</dbReference>
<dbReference type="HAMAP" id="MF_00238">
    <property type="entry name" value="Cytidyl_kinase_type1"/>
    <property type="match status" value="1"/>
</dbReference>
<sequence length="217" mass="24187">MINPRIITIDGPAGAGKSTLAKEISKRFGYTHLDSGAIYRAIGFASKEMGIDLNNEIEVLEIAKKLKIELKGSRVFVNGKDVTEEIRTPEGGVLASQVAQHREVREVVVKILRNLAQGKKVVIDGRDAGTYIFPEAQLKIYLTASPEERAKRRYRELVEKGFKVSYEQVLKEVVERDKKDKSRKFAPLTVPKGAVIIDSTGKSLEQVLNEVKKLIDP</sequence>
<dbReference type="CDD" id="cd02020">
    <property type="entry name" value="CMPK"/>
    <property type="match status" value="1"/>
</dbReference>
<dbReference type="Proteomes" id="UP000280881">
    <property type="component" value="Unassembled WGS sequence"/>
</dbReference>
<dbReference type="GO" id="GO:0005829">
    <property type="term" value="C:cytosol"/>
    <property type="evidence" value="ECO:0007669"/>
    <property type="project" value="TreeGrafter"/>
</dbReference>
<keyword evidence="4 8" id="KW-0418">Kinase</keyword>
<dbReference type="GO" id="GO:0006220">
    <property type="term" value="P:pyrimidine nucleotide metabolic process"/>
    <property type="evidence" value="ECO:0007669"/>
    <property type="project" value="UniProtKB-UniRule"/>
</dbReference>
<protein>
    <recommendedName>
        <fullName evidence="8">Cytidylate kinase</fullName>
        <shortName evidence="8">CK</shortName>
        <ecNumber evidence="8">2.7.4.25</ecNumber>
    </recommendedName>
    <alternativeName>
        <fullName evidence="8">Cytidine monophosphate kinase</fullName>
        <shortName evidence="8">CMP kinase</shortName>
    </alternativeName>
</protein>
<evidence type="ECO:0000256" key="6">
    <source>
        <dbReference type="ARBA" id="ARBA00047615"/>
    </source>
</evidence>
<evidence type="ECO:0000256" key="7">
    <source>
        <dbReference type="ARBA" id="ARBA00048478"/>
    </source>
</evidence>
<dbReference type="RefSeq" id="WP_121170619.1">
    <property type="nucleotide sequence ID" value="NZ_RBIE01000001.1"/>
</dbReference>
<feature type="binding site" evidence="8">
    <location>
        <begin position="11"/>
        <end position="19"/>
    </location>
    <ligand>
        <name>ATP</name>
        <dbReference type="ChEBI" id="CHEBI:30616"/>
    </ligand>
</feature>
<dbReference type="EC" id="2.7.4.25" evidence="8"/>
<keyword evidence="3 8" id="KW-0547">Nucleotide-binding</keyword>
<dbReference type="InterPro" id="IPR027417">
    <property type="entry name" value="P-loop_NTPase"/>
</dbReference>
<dbReference type="Gene3D" id="3.40.50.300">
    <property type="entry name" value="P-loop containing nucleotide triphosphate hydrolases"/>
    <property type="match status" value="1"/>
</dbReference>
<evidence type="ECO:0000313" key="10">
    <source>
        <dbReference type="EMBL" id="RKQ64125.1"/>
    </source>
</evidence>
<comment type="similarity">
    <text evidence="1 8">Belongs to the cytidylate kinase family. Type 1 subfamily.</text>
</comment>
<feature type="domain" description="Cytidylate kinase" evidence="9">
    <location>
        <begin position="7"/>
        <end position="215"/>
    </location>
</feature>
<dbReference type="OrthoDB" id="9807434at2"/>
<dbReference type="InterPro" id="IPR011994">
    <property type="entry name" value="Cytidylate_kinase_dom"/>
</dbReference>
<evidence type="ECO:0000256" key="3">
    <source>
        <dbReference type="ARBA" id="ARBA00022741"/>
    </source>
</evidence>
<dbReference type="AlphaFoldDB" id="A0A420WA05"/>
<keyword evidence="5 8" id="KW-0067">ATP-binding</keyword>
<dbReference type="GO" id="GO:0036431">
    <property type="term" value="F:dCMP kinase activity"/>
    <property type="evidence" value="ECO:0007669"/>
    <property type="project" value="InterPro"/>
</dbReference>
<evidence type="ECO:0000256" key="2">
    <source>
        <dbReference type="ARBA" id="ARBA00022679"/>
    </source>
</evidence>
<dbReference type="EMBL" id="RBIE01000001">
    <property type="protein sequence ID" value="RKQ64125.1"/>
    <property type="molecule type" value="Genomic_DNA"/>
</dbReference>
<evidence type="ECO:0000256" key="8">
    <source>
        <dbReference type="HAMAP-Rule" id="MF_00238"/>
    </source>
</evidence>
<dbReference type="PANTHER" id="PTHR21299">
    <property type="entry name" value="CYTIDYLATE KINASE/PANTOATE-BETA-ALANINE LIGASE"/>
    <property type="match status" value="1"/>
</dbReference>
<keyword evidence="8" id="KW-0963">Cytoplasm</keyword>